<keyword evidence="6" id="KW-0560">Oxidoreductase</keyword>
<dbReference type="Gene3D" id="2.20.70.10">
    <property type="match status" value="2"/>
</dbReference>
<proteinExistence type="predicted"/>
<dbReference type="PANTHER" id="PTHR43157:SF31">
    <property type="entry name" value="PHOSPHATIDYLINOSITOL-GLYCAN BIOSYNTHESIS CLASS F PROTEIN"/>
    <property type="match status" value="1"/>
</dbReference>
<dbReference type="PRINTS" id="PR00081">
    <property type="entry name" value="GDHRDH"/>
</dbReference>
<reference evidence="10 11" key="1">
    <citation type="submission" date="2023-11" db="EMBL/GenBank/DDBJ databases">
        <title>Halocaridina rubra genome assembly.</title>
        <authorList>
            <person name="Smith C."/>
        </authorList>
    </citation>
    <scope>NUCLEOTIDE SEQUENCE [LARGE SCALE GENOMIC DNA]</scope>
    <source>
        <strain evidence="10">EP-1</strain>
        <tissue evidence="10">Whole</tissue>
    </source>
</reference>
<evidence type="ECO:0000313" key="11">
    <source>
        <dbReference type="Proteomes" id="UP001381693"/>
    </source>
</evidence>
<dbReference type="FunFam" id="3.40.50.720:FF:000353">
    <property type="entry name" value="WW domain-containing oxidoreductase"/>
    <property type="match status" value="1"/>
</dbReference>
<dbReference type="SUPFAM" id="SSF51735">
    <property type="entry name" value="NAD(P)-binding Rossmann-fold domains"/>
    <property type="match status" value="1"/>
</dbReference>
<dbReference type="GO" id="GO:0016055">
    <property type="term" value="P:Wnt signaling pathway"/>
    <property type="evidence" value="ECO:0007669"/>
    <property type="project" value="UniProtKB-KW"/>
</dbReference>
<dbReference type="CDD" id="cd00201">
    <property type="entry name" value="WW"/>
    <property type="match status" value="2"/>
</dbReference>
<organism evidence="10 11">
    <name type="scientific">Halocaridina rubra</name>
    <name type="common">Hawaiian red shrimp</name>
    <dbReference type="NCBI Taxonomy" id="373956"/>
    <lineage>
        <taxon>Eukaryota</taxon>
        <taxon>Metazoa</taxon>
        <taxon>Ecdysozoa</taxon>
        <taxon>Arthropoda</taxon>
        <taxon>Crustacea</taxon>
        <taxon>Multicrustacea</taxon>
        <taxon>Malacostraca</taxon>
        <taxon>Eumalacostraca</taxon>
        <taxon>Eucarida</taxon>
        <taxon>Decapoda</taxon>
        <taxon>Pleocyemata</taxon>
        <taxon>Caridea</taxon>
        <taxon>Atyoidea</taxon>
        <taxon>Atyidae</taxon>
        <taxon>Halocaridina</taxon>
    </lineage>
</organism>
<dbReference type="Pfam" id="PF00397">
    <property type="entry name" value="WW"/>
    <property type="match status" value="1"/>
</dbReference>
<dbReference type="InterPro" id="IPR002347">
    <property type="entry name" value="SDR_fam"/>
</dbReference>
<evidence type="ECO:0000256" key="7">
    <source>
        <dbReference type="ARBA" id="ARBA00023034"/>
    </source>
</evidence>
<dbReference type="Pfam" id="PF00106">
    <property type="entry name" value="adh_short"/>
    <property type="match status" value="1"/>
</dbReference>
<dbReference type="PROSITE" id="PS01159">
    <property type="entry name" value="WW_DOMAIN_1"/>
    <property type="match status" value="1"/>
</dbReference>
<evidence type="ECO:0000256" key="3">
    <source>
        <dbReference type="ARBA" id="ARBA00016094"/>
    </source>
</evidence>
<dbReference type="Gene3D" id="3.40.50.720">
    <property type="entry name" value="NAD(P)-binding Rossmann-like Domain"/>
    <property type="match status" value="1"/>
</dbReference>
<keyword evidence="8" id="KW-0458">Lysosome</keyword>
<gene>
    <name evidence="10" type="ORF">SK128_006834</name>
</gene>
<feature type="domain" description="WW" evidence="9">
    <location>
        <begin position="10"/>
        <end position="43"/>
    </location>
</feature>
<keyword evidence="7" id="KW-0333">Golgi apparatus</keyword>
<dbReference type="SUPFAM" id="SSF51045">
    <property type="entry name" value="WW domain"/>
    <property type="match status" value="2"/>
</dbReference>
<keyword evidence="11" id="KW-1185">Reference proteome</keyword>
<dbReference type="InterPro" id="IPR036020">
    <property type="entry name" value="WW_dom_sf"/>
</dbReference>
<dbReference type="PROSITE" id="PS50020">
    <property type="entry name" value="WW_DOMAIN_2"/>
    <property type="match status" value="2"/>
</dbReference>
<dbReference type="GO" id="GO:0016491">
    <property type="term" value="F:oxidoreductase activity"/>
    <property type="evidence" value="ECO:0007669"/>
    <property type="project" value="UniProtKB-KW"/>
</dbReference>
<evidence type="ECO:0000259" key="9">
    <source>
        <dbReference type="PROSITE" id="PS50020"/>
    </source>
</evidence>
<comment type="caution">
    <text evidence="10">The sequence shown here is derived from an EMBL/GenBank/DDBJ whole genome shotgun (WGS) entry which is preliminary data.</text>
</comment>
<dbReference type="SMART" id="SM00456">
    <property type="entry name" value="WW"/>
    <property type="match status" value="2"/>
</dbReference>
<dbReference type="EMBL" id="JAXCGZ010018995">
    <property type="protein sequence ID" value="KAK7066854.1"/>
    <property type="molecule type" value="Genomic_DNA"/>
</dbReference>
<dbReference type="GO" id="GO:0005764">
    <property type="term" value="C:lysosome"/>
    <property type="evidence" value="ECO:0007669"/>
    <property type="project" value="UniProtKB-SubCell"/>
</dbReference>
<evidence type="ECO:0000256" key="2">
    <source>
        <dbReference type="ARBA" id="ARBA00004555"/>
    </source>
</evidence>
<dbReference type="InterPro" id="IPR036291">
    <property type="entry name" value="NAD(P)-bd_dom_sf"/>
</dbReference>
<evidence type="ECO:0000313" key="10">
    <source>
        <dbReference type="EMBL" id="KAK7066854.1"/>
    </source>
</evidence>
<keyword evidence="5" id="KW-0053">Apoptosis</keyword>
<dbReference type="Proteomes" id="UP001381693">
    <property type="component" value="Unassembled WGS sequence"/>
</dbReference>
<dbReference type="InterPro" id="IPR001202">
    <property type="entry name" value="WW_dom"/>
</dbReference>
<sequence length="414" mass="46179">MDLPETDSEDEMPPGWEERCTADGLVFYAHHSSKTTQWHHPRTNKRKRVTGDLPYGWERQITEDSKVLFVDHVNETTTYTDPRLAFAVEETQSFSDLRQRFDSSSTALQVLHGKDLTGRVAVVTGANSGVGFETAKSLAYHGCSVVFACRDLDRAEEAIAKIHMQRPNAHCYAMKIDLRSLSSVKVFAHTFSLRFQRCDILILNAGVFGLPHSLTEDGIETIFQVNHLAQFYLTLLLLPLLEKSPPTRIVFVAAECHRFATLNADNIEETLSPHKAAYSPLTVYCNSKLCNVLMALEMQRRCGTKGINSYAVHPGNALSTYLTRHSFALRLLHGLVRPFTKSMQQASASVVFSAACEDISQFGGIYINNCVPCLPSKEALNSVTSHKLWTTSLSMIEQVLGKRAFSSQTVDEIT</sequence>
<evidence type="ECO:0000256" key="4">
    <source>
        <dbReference type="ARBA" id="ARBA00022687"/>
    </source>
</evidence>
<name>A0AAN8WSX3_HALRR</name>
<dbReference type="PANTHER" id="PTHR43157">
    <property type="entry name" value="PHOSPHATIDYLINOSITOL-GLYCAN BIOSYNTHESIS CLASS F PROTEIN-RELATED"/>
    <property type="match status" value="1"/>
</dbReference>
<evidence type="ECO:0000256" key="1">
    <source>
        <dbReference type="ARBA" id="ARBA00004371"/>
    </source>
</evidence>
<evidence type="ECO:0000256" key="8">
    <source>
        <dbReference type="ARBA" id="ARBA00023228"/>
    </source>
</evidence>
<dbReference type="GO" id="GO:0005794">
    <property type="term" value="C:Golgi apparatus"/>
    <property type="evidence" value="ECO:0007669"/>
    <property type="project" value="UniProtKB-SubCell"/>
</dbReference>
<evidence type="ECO:0000256" key="5">
    <source>
        <dbReference type="ARBA" id="ARBA00022703"/>
    </source>
</evidence>
<evidence type="ECO:0000256" key="6">
    <source>
        <dbReference type="ARBA" id="ARBA00023002"/>
    </source>
</evidence>
<dbReference type="AlphaFoldDB" id="A0AAN8WSX3"/>
<keyword evidence="4" id="KW-0879">Wnt signaling pathway</keyword>
<feature type="domain" description="WW" evidence="9">
    <location>
        <begin position="51"/>
        <end position="84"/>
    </location>
</feature>
<dbReference type="GO" id="GO:0006915">
    <property type="term" value="P:apoptotic process"/>
    <property type="evidence" value="ECO:0007669"/>
    <property type="project" value="UniProtKB-KW"/>
</dbReference>
<comment type="subcellular location">
    <subcellularLocation>
        <location evidence="2">Golgi apparatus</location>
    </subcellularLocation>
    <subcellularLocation>
        <location evidence="1">Lysosome</location>
    </subcellularLocation>
</comment>
<protein>
    <recommendedName>
        <fullName evidence="3">WW domain-containing oxidoreductase</fullName>
    </recommendedName>
</protein>
<accession>A0AAN8WSX3</accession>